<dbReference type="InterPro" id="IPR011701">
    <property type="entry name" value="MFS"/>
</dbReference>
<feature type="transmembrane region" description="Helical" evidence="6">
    <location>
        <begin position="395"/>
        <end position="415"/>
    </location>
</feature>
<dbReference type="PROSITE" id="PS50850">
    <property type="entry name" value="MFS"/>
    <property type="match status" value="1"/>
</dbReference>
<proteinExistence type="predicted"/>
<comment type="subcellular location">
    <subcellularLocation>
        <location evidence="1">Membrane</location>
        <topology evidence="1">Multi-pass membrane protein</topology>
    </subcellularLocation>
</comment>
<keyword evidence="2" id="KW-0813">Transport</keyword>
<dbReference type="InterPro" id="IPR036259">
    <property type="entry name" value="MFS_trans_sf"/>
</dbReference>
<keyword evidence="3 6" id="KW-0812">Transmembrane</keyword>
<dbReference type="GO" id="GO:0016020">
    <property type="term" value="C:membrane"/>
    <property type="evidence" value="ECO:0007669"/>
    <property type="project" value="UniProtKB-SubCell"/>
</dbReference>
<dbReference type="Pfam" id="PF07690">
    <property type="entry name" value="MFS_1"/>
    <property type="match status" value="1"/>
</dbReference>
<feature type="transmembrane region" description="Helical" evidence="6">
    <location>
        <begin position="66"/>
        <end position="85"/>
    </location>
</feature>
<keyword evidence="9" id="KW-1185">Reference proteome</keyword>
<dbReference type="Proteomes" id="UP001358417">
    <property type="component" value="Unassembled WGS sequence"/>
</dbReference>
<gene>
    <name evidence="8" type="ORF">LTR84_007139</name>
</gene>
<evidence type="ECO:0000256" key="3">
    <source>
        <dbReference type="ARBA" id="ARBA00022692"/>
    </source>
</evidence>
<dbReference type="FunFam" id="1.20.1250.20:FF:000018">
    <property type="entry name" value="MFS transporter permease"/>
    <property type="match status" value="1"/>
</dbReference>
<dbReference type="RefSeq" id="XP_064702358.1">
    <property type="nucleotide sequence ID" value="XM_064850692.1"/>
</dbReference>
<reference evidence="8 9" key="1">
    <citation type="submission" date="2023-08" db="EMBL/GenBank/DDBJ databases">
        <title>Black Yeasts Isolated from many extreme environments.</title>
        <authorList>
            <person name="Coleine C."/>
            <person name="Stajich J.E."/>
            <person name="Selbmann L."/>
        </authorList>
    </citation>
    <scope>NUCLEOTIDE SEQUENCE [LARGE SCALE GENOMIC DNA]</scope>
    <source>
        <strain evidence="8 9">CCFEE 5792</strain>
    </source>
</reference>
<feature type="transmembrane region" description="Helical" evidence="6">
    <location>
        <begin position="303"/>
        <end position="328"/>
    </location>
</feature>
<evidence type="ECO:0000256" key="5">
    <source>
        <dbReference type="ARBA" id="ARBA00023136"/>
    </source>
</evidence>
<dbReference type="GO" id="GO:0022857">
    <property type="term" value="F:transmembrane transporter activity"/>
    <property type="evidence" value="ECO:0007669"/>
    <property type="project" value="InterPro"/>
</dbReference>
<dbReference type="PANTHER" id="PTHR43791:SF48">
    <property type="entry name" value="TRANSPORTER, PUTATIVE (AFU_ORTHOLOGUE AFUA_4G01000)-RELATED"/>
    <property type="match status" value="1"/>
</dbReference>
<name>A0AAV9MYK4_9EURO</name>
<dbReference type="PANTHER" id="PTHR43791">
    <property type="entry name" value="PERMEASE-RELATED"/>
    <property type="match status" value="1"/>
</dbReference>
<feature type="transmembrane region" description="Helical" evidence="6">
    <location>
        <begin position="228"/>
        <end position="248"/>
    </location>
</feature>
<comment type="caution">
    <text evidence="8">The sequence shown here is derived from an EMBL/GenBank/DDBJ whole genome shotgun (WGS) entry which is preliminary data.</text>
</comment>
<evidence type="ECO:0000259" key="7">
    <source>
        <dbReference type="PROSITE" id="PS50850"/>
    </source>
</evidence>
<feature type="transmembrane region" description="Helical" evidence="6">
    <location>
        <begin position="193"/>
        <end position="216"/>
    </location>
</feature>
<feature type="domain" description="Major facilitator superfamily (MFS) profile" evidence="7">
    <location>
        <begin position="67"/>
        <end position="484"/>
    </location>
</feature>
<protein>
    <recommendedName>
        <fullName evidence="7">Major facilitator superfamily (MFS) profile domain-containing protein</fullName>
    </recommendedName>
</protein>
<dbReference type="AlphaFoldDB" id="A0AAV9MYK4"/>
<dbReference type="Gene3D" id="1.20.1250.20">
    <property type="entry name" value="MFS general substrate transporter like domains"/>
    <property type="match status" value="2"/>
</dbReference>
<evidence type="ECO:0000313" key="8">
    <source>
        <dbReference type="EMBL" id="KAK5046785.1"/>
    </source>
</evidence>
<dbReference type="EMBL" id="JAVRRD010000028">
    <property type="protein sequence ID" value="KAK5046785.1"/>
    <property type="molecule type" value="Genomic_DNA"/>
</dbReference>
<evidence type="ECO:0000256" key="4">
    <source>
        <dbReference type="ARBA" id="ARBA00022989"/>
    </source>
</evidence>
<dbReference type="GeneID" id="89975305"/>
<feature type="transmembrane region" description="Helical" evidence="6">
    <location>
        <begin position="105"/>
        <end position="126"/>
    </location>
</feature>
<evidence type="ECO:0000256" key="6">
    <source>
        <dbReference type="SAM" id="Phobius"/>
    </source>
</evidence>
<sequence>MAKSDLAPQHVEDFEKREHLSAEGDLHLDIKNTAVVAARDDTHQFEQSTLVDTSAEKHLRRKIDRYVGINVFLIYLCCFLDRVNIGNARLAGLESDLHMKRWDFNTALCMFFVAYILFEFPCTFICKIIGPGWFLPGATFLFGLFTLAMAFVENKGAAYAVRFLLGMAESGMVPSIAYYLSRWYRKNELVVRISFYMVAGPLSGAFGGLLASGILSLDHFGSLKRWRMIFAIEGIITMAIGFIAFFTITNEPHTARWLNQDERALAISRLQNERLAATELIDKWNRTKILRGITSPVQISNMFIFLFVGISVQGIAVFLPTVVATIYPHTSIVHQQLYTVPPYIVGVATVLILPAISTRVHQRQIFLCLTAPVCVAGYAIFLGTSVEQASARYGAIFLLTAAAMPFGIFCNAQAAANAMSDSSRNSAIALANLGGNIGGLIATWTYLPADAPAYRIGAGINLTTSALIFLIATATLLYMKWDNRRREQRDSAAELTGLSQETIQNLEWKHPEFRWSV</sequence>
<keyword evidence="4 6" id="KW-1133">Transmembrane helix</keyword>
<keyword evidence="5 6" id="KW-0472">Membrane</keyword>
<feature type="transmembrane region" description="Helical" evidence="6">
    <location>
        <begin position="133"/>
        <end position="152"/>
    </location>
</feature>
<dbReference type="SUPFAM" id="SSF103473">
    <property type="entry name" value="MFS general substrate transporter"/>
    <property type="match status" value="1"/>
</dbReference>
<feature type="transmembrane region" description="Helical" evidence="6">
    <location>
        <begin position="365"/>
        <end position="383"/>
    </location>
</feature>
<evidence type="ECO:0000256" key="2">
    <source>
        <dbReference type="ARBA" id="ARBA00022448"/>
    </source>
</evidence>
<dbReference type="InterPro" id="IPR020846">
    <property type="entry name" value="MFS_dom"/>
</dbReference>
<evidence type="ECO:0000313" key="9">
    <source>
        <dbReference type="Proteomes" id="UP001358417"/>
    </source>
</evidence>
<feature type="transmembrane region" description="Helical" evidence="6">
    <location>
        <begin position="453"/>
        <end position="479"/>
    </location>
</feature>
<evidence type="ECO:0000256" key="1">
    <source>
        <dbReference type="ARBA" id="ARBA00004141"/>
    </source>
</evidence>
<feature type="transmembrane region" description="Helical" evidence="6">
    <location>
        <begin position="158"/>
        <end position="181"/>
    </location>
</feature>
<feature type="transmembrane region" description="Helical" evidence="6">
    <location>
        <begin position="427"/>
        <end position="447"/>
    </location>
</feature>
<organism evidence="8 9">
    <name type="scientific">Exophiala bonariae</name>
    <dbReference type="NCBI Taxonomy" id="1690606"/>
    <lineage>
        <taxon>Eukaryota</taxon>
        <taxon>Fungi</taxon>
        <taxon>Dikarya</taxon>
        <taxon>Ascomycota</taxon>
        <taxon>Pezizomycotina</taxon>
        <taxon>Eurotiomycetes</taxon>
        <taxon>Chaetothyriomycetidae</taxon>
        <taxon>Chaetothyriales</taxon>
        <taxon>Herpotrichiellaceae</taxon>
        <taxon>Exophiala</taxon>
    </lineage>
</organism>
<accession>A0AAV9MYK4</accession>
<feature type="transmembrane region" description="Helical" evidence="6">
    <location>
        <begin position="340"/>
        <end position="358"/>
    </location>
</feature>
<dbReference type="FunFam" id="1.20.1250.20:FF:000013">
    <property type="entry name" value="MFS general substrate transporter"/>
    <property type="match status" value="1"/>
</dbReference>